<protein>
    <submittedName>
        <fullName evidence="1">Uncharacterized protein</fullName>
    </submittedName>
</protein>
<name>A0AA48L0A1_9TREE</name>
<organism evidence="1 2">
    <name type="scientific">Cutaneotrichosporon cavernicola</name>
    <dbReference type="NCBI Taxonomy" id="279322"/>
    <lineage>
        <taxon>Eukaryota</taxon>
        <taxon>Fungi</taxon>
        <taxon>Dikarya</taxon>
        <taxon>Basidiomycota</taxon>
        <taxon>Agaricomycotina</taxon>
        <taxon>Tremellomycetes</taxon>
        <taxon>Trichosporonales</taxon>
        <taxon>Trichosporonaceae</taxon>
        <taxon>Cutaneotrichosporon</taxon>
    </lineage>
</organism>
<proteinExistence type="predicted"/>
<dbReference type="Proteomes" id="UP001233271">
    <property type="component" value="Chromosome 1"/>
</dbReference>
<dbReference type="EMBL" id="AP028212">
    <property type="protein sequence ID" value="BEI87950.1"/>
    <property type="molecule type" value="Genomic_DNA"/>
</dbReference>
<sequence>MSAKQHQPSPPIDCDGTSTFTTDLKYDTVGAEYIVITSDKIAFGLTEFVVRHSNTLWHQATQLPNDTTPLFYLEEPAIEHSDAVRLLLDILHGYRLPSWDDDAWPSHNLILSTLKLARKHEFATPYALIVSYIHNLVDRRGEKSRHLAGMFRVATLLDDEDLATLCVSRMAEEFSLADIDVANWSPDLVVGLPIAYVWAFIRAVPMRRALGANGSVGVDIAGVENTFRASLRAVKGRP</sequence>
<evidence type="ECO:0000313" key="1">
    <source>
        <dbReference type="EMBL" id="BEI87950.1"/>
    </source>
</evidence>
<reference evidence="1" key="1">
    <citation type="journal article" date="2023" name="BMC Genomics">
        <title>Chromosome-level genome assemblies of Cutaneotrichosporon spp. (Trichosporonales, Basidiomycota) reveal imbalanced evolution between nucleotide sequences and chromosome synteny.</title>
        <authorList>
            <person name="Kobayashi Y."/>
            <person name="Kayamori A."/>
            <person name="Aoki K."/>
            <person name="Shiwa Y."/>
            <person name="Matsutani M."/>
            <person name="Fujita N."/>
            <person name="Sugita T."/>
            <person name="Iwasaki W."/>
            <person name="Tanaka N."/>
            <person name="Takashima M."/>
        </authorList>
    </citation>
    <scope>NUCLEOTIDE SEQUENCE</scope>
    <source>
        <strain evidence="1">HIS019</strain>
    </source>
</reference>
<dbReference type="GeneID" id="85491821"/>
<accession>A0AA48L0A1</accession>
<dbReference type="RefSeq" id="XP_060453216.1">
    <property type="nucleotide sequence ID" value="XM_060602877.1"/>
</dbReference>
<keyword evidence="2" id="KW-1185">Reference proteome</keyword>
<dbReference type="KEGG" id="ccac:CcaHIS019_0106680"/>
<gene>
    <name evidence="1" type="ORF">CcaverHIS019_0106680</name>
</gene>
<evidence type="ECO:0000313" key="2">
    <source>
        <dbReference type="Proteomes" id="UP001233271"/>
    </source>
</evidence>
<dbReference type="AlphaFoldDB" id="A0AA48L0A1"/>